<dbReference type="AlphaFoldDB" id="A0A0H4T2H6"/>
<name>A0A0H4T2H6_9BACT</name>
<keyword evidence="1" id="KW-0175">Coiled coil</keyword>
<organism evidence="2">
    <name type="scientific">uncultured Parcubacteria bacterium Rifle_16ft_4_minimus_2958</name>
    <dbReference type="NCBI Taxonomy" id="1665137"/>
    <lineage>
        <taxon>Bacteria</taxon>
        <taxon>Candidatus Parcubacteria</taxon>
        <taxon>environmental samples</taxon>
    </lineage>
</organism>
<evidence type="ECO:0000256" key="1">
    <source>
        <dbReference type="SAM" id="Coils"/>
    </source>
</evidence>
<reference evidence="2" key="1">
    <citation type="journal article" date="2015" name="ISME J.">
        <title>Aquifer environment selects for microbial species cohorts in sediment and groundwater.</title>
        <authorList>
            <person name="Hug L.A."/>
            <person name="Thomas B.C."/>
            <person name="Brown C.T."/>
            <person name="Frischkorn K.R."/>
            <person name="Williams K.H."/>
            <person name="Tringe S.G."/>
            <person name="Banfield J.F."/>
        </authorList>
    </citation>
    <scope>NUCLEOTIDE SEQUENCE</scope>
</reference>
<evidence type="ECO:0000313" key="2">
    <source>
        <dbReference type="EMBL" id="AKQ01843.1"/>
    </source>
</evidence>
<feature type="coiled-coil region" evidence="1">
    <location>
        <begin position="118"/>
        <end position="157"/>
    </location>
</feature>
<sequence>MKENIIDQSTGQRITKEFIGGFKKEDKGKKIKTQYEQLTEETDFPSIVGSMSSDVNEDLTEDFENQNIMLMRVYEREQPEMIQALVDKGFAKEKLRGIHEKEKEIEVIVRELSKLPTKEAARKEIAEAENIVKINEEAEIRREAKNQREAKKLLEVEPREEKKEKQPRFSLTDFRLMEKSAKYNALFNKNPELKKSWPADADGKPLSIEEIQNLAEEYGEYNIQENAGTKDPNRKIYNEADLKLLKICSAWHFLYRQVDAAQKLPTDANNNPLTQKRIDKFDADYVKFKKENPAEFAELKYMNQEWQKADFKWKVENYNGKPQWVYEKKLSVKYKGDKMPTEIKSIYVVQRIPEGFQPSDFKESFYTIEKVQQVDKTSSRIFVDLKPSLEKQTVKARA</sequence>
<accession>A0A0H4T2H6</accession>
<protein>
    <submittedName>
        <fullName evidence="2">Uncharacterized protein</fullName>
    </submittedName>
</protein>
<proteinExistence type="predicted"/>
<dbReference type="EMBL" id="KT006981">
    <property type="protein sequence ID" value="AKQ01843.1"/>
    <property type="molecule type" value="Genomic_DNA"/>
</dbReference>